<evidence type="ECO:0000256" key="1">
    <source>
        <dbReference type="SAM" id="MobiDB-lite"/>
    </source>
</evidence>
<sequence length="273" mass="29101">MFARKVSLFALIGFLVAFVGSILTPTDASAAGSAKLKTPEVQEVSGAWHIFVTVELPKAPPIPHVPMRFVFTKTAVYERSLTDNSKDPVVNRQALQNQQPTAEALDVDFANPQGKIFKGTNFDFGLTRIRGYEAGEYSLQIRTADGVDIGGPMRLVLKGDNPVVDRRSITFEAKKKGMTKVGDDAGAPSKPATDAPAANYTGDVTPTGTSEPFVPKSAYDPTEEEKVKENPKGCGCAVPGLSGRSTSSIPLRALALAGVLATIAGLRRRRSKP</sequence>
<keyword evidence="4" id="KW-1185">Reference proteome</keyword>
<name>A0ABZ2M5J4_9BACT</name>
<feature type="chain" id="PRO_5047236107" description="MYXO-CTERM domain-containing protein" evidence="2">
    <location>
        <begin position="31"/>
        <end position="273"/>
    </location>
</feature>
<evidence type="ECO:0008006" key="5">
    <source>
        <dbReference type="Google" id="ProtNLM"/>
    </source>
</evidence>
<protein>
    <recommendedName>
        <fullName evidence="5">MYXO-CTERM domain-containing protein</fullName>
    </recommendedName>
</protein>
<dbReference type="Proteomes" id="UP001370348">
    <property type="component" value="Chromosome"/>
</dbReference>
<evidence type="ECO:0000256" key="2">
    <source>
        <dbReference type="SAM" id="SignalP"/>
    </source>
</evidence>
<organism evidence="3 4">
    <name type="scientific">Pendulispora albinea</name>
    <dbReference type="NCBI Taxonomy" id="2741071"/>
    <lineage>
        <taxon>Bacteria</taxon>
        <taxon>Pseudomonadati</taxon>
        <taxon>Myxococcota</taxon>
        <taxon>Myxococcia</taxon>
        <taxon>Myxococcales</taxon>
        <taxon>Sorangiineae</taxon>
        <taxon>Pendulisporaceae</taxon>
        <taxon>Pendulispora</taxon>
    </lineage>
</organism>
<evidence type="ECO:0000313" key="4">
    <source>
        <dbReference type="Proteomes" id="UP001370348"/>
    </source>
</evidence>
<accession>A0ABZ2M5J4</accession>
<keyword evidence="2" id="KW-0732">Signal</keyword>
<dbReference type="RefSeq" id="WP_394826440.1">
    <property type="nucleotide sequence ID" value="NZ_CP089984.1"/>
</dbReference>
<feature type="signal peptide" evidence="2">
    <location>
        <begin position="1"/>
        <end position="30"/>
    </location>
</feature>
<dbReference type="EMBL" id="CP089984">
    <property type="protein sequence ID" value="WXB16811.1"/>
    <property type="molecule type" value="Genomic_DNA"/>
</dbReference>
<feature type="region of interest" description="Disordered" evidence="1">
    <location>
        <begin position="179"/>
        <end position="234"/>
    </location>
</feature>
<proteinExistence type="predicted"/>
<gene>
    <name evidence="3" type="ORF">LZC94_05915</name>
</gene>
<reference evidence="3 4" key="1">
    <citation type="submission" date="2021-12" db="EMBL/GenBank/DDBJ databases">
        <title>Discovery of the Pendulisporaceae a myxobacterial family with distinct sporulation behavior and unique specialized metabolism.</title>
        <authorList>
            <person name="Garcia R."/>
            <person name="Popoff A."/>
            <person name="Bader C.D."/>
            <person name="Loehr J."/>
            <person name="Walesch S."/>
            <person name="Walt C."/>
            <person name="Boldt J."/>
            <person name="Bunk B."/>
            <person name="Haeckl F.J.F.P.J."/>
            <person name="Gunesch A.P."/>
            <person name="Birkelbach J."/>
            <person name="Nuebel U."/>
            <person name="Pietschmann T."/>
            <person name="Bach T."/>
            <person name="Mueller R."/>
        </authorList>
    </citation>
    <scope>NUCLEOTIDE SEQUENCE [LARGE SCALE GENOMIC DNA]</scope>
    <source>
        <strain evidence="3 4">MSr11954</strain>
    </source>
</reference>
<evidence type="ECO:0000313" key="3">
    <source>
        <dbReference type="EMBL" id="WXB16811.1"/>
    </source>
</evidence>